<dbReference type="AlphaFoldDB" id="A0A9D4ISE5"/>
<organism evidence="2 3">
    <name type="scientific">Dreissena polymorpha</name>
    <name type="common">Zebra mussel</name>
    <name type="synonym">Mytilus polymorpha</name>
    <dbReference type="NCBI Taxonomy" id="45954"/>
    <lineage>
        <taxon>Eukaryota</taxon>
        <taxon>Metazoa</taxon>
        <taxon>Spiralia</taxon>
        <taxon>Lophotrochozoa</taxon>
        <taxon>Mollusca</taxon>
        <taxon>Bivalvia</taxon>
        <taxon>Autobranchia</taxon>
        <taxon>Heteroconchia</taxon>
        <taxon>Euheterodonta</taxon>
        <taxon>Imparidentia</taxon>
        <taxon>Neoheterodontei</taxon>
        <taxon>Myida</taxon>
        <taxon>Dreissenoidea</taxon>
        <taxon>Dreissenidae</taxon>
        <taxon>Dreissena</taxon>
    </lineage>
</organism>
<protein>
    <submittedName>
        <fullName evidence="2">Uncharacterized protein</fullName>
    </submittedName>
</protein>
<comment type="caution">
    <text evidence="2">The sequence shown here is derived from an EMBL/GenBank/DDBJ whole genome shotgun (WGS) entry which is preliminary data.</text>
</comment>
<keyword evidence="1" id="KW-0732">Signal</keyword>
<proteinExistence type="predicted"/>
<gene>
    <name evidence="2" type="ORF">DPMN_162997</name>
</gene>
<feature type="chain" id="PRO_5039665825" evidence="1">
    <location>
        <begin position="21"/>
        <end position="104"/>
    </location>
</feature>
<reference evidence="2" key="1">
    <citation type="journal article" date="2019" name="bioRxiv">
        <title>The Genome of the Zebra Mussel, Dreissena polymorpha: A Resource for Invasive Species Research.</title>
        <authorList>
            <person name="McCartney M.A."/>
            <person name="Auch B."/>
            <person name="Kono T."/>
            <person name="Mallez S."/>
            <person name="Zhang Y."/>
            <person name="Obille A."/>
            <person name="Becker A."/>
            <person name="Abrahante J.E."/>
            <person name="Garbe J."/>
            <person name="Badalamenti J.P."/>
            <person name="Herman A."/>
            <person name="Mangelson H."/>
            <person name="Liachko I."/>
            <person name="Sullivan S."/>
            <person name="Sone E.D."/>
            <person name="Koren S."/>
            <person name="Silverstein K.A.T."/>
            <person name="Beckman K.B."/>
            <person name="Gohl D.M."/>
        </authorList>
    </citation>
    <scope>NUCLEOTIDE SEQUENCE</scope>
    <source>
        <strain evidence="2">Duluth1</strain>
        <tissue evidence="2">Whole animal</tissue>
    </source>
</reference>
<evidence type="ECO:0000313" key="3">
    <source>
        <dbReference type="Proteomes" id="UP000828390"/>
    </source>
</evidence>
<accession>A0A9D4ISE5</accession>
<keyword evidence="3" id="KW-1185">Reference proteome</keyword>
<evidence type="ECO:0000256" key="1">
    <source>
        <dbReference type="SAM" id="SignalP"/>
    </source>
</evidence>
<sequence length="104" mass="11896">MMCSATSFLLLVTFCGTVSCLWYPWPAKKDDHCPCKKDSDCKYVVCDNPWEEVECHDDYSSPTGRSCHCHKPYECWVDYDCIRECGPGATCDDRACHGPWCDHT</sequence>
<evidence type="ECO:0000313" key="2">
    <source>
        <dbReference type="EMBL" id="KAH3784925.1"/>
    </source>
</evidence>
<name>A0A9D4ISE5_DREPO</name>
<feature type="signal peptide" evidence="1">
    <location>
        <begin position="1"/>
        <end position="20"/>
    </location>
</feature>
<dbReference type="Proteomes" id="UP000828390">
    <property type="component" value="Unassembled WGS sequence"/>
</dbReference>
<reference evidence="2" key="2">
    <citation type="submission" date="2020-11" db="EMBL/GenBank/DDBJ databases">
        <authorList>
            <person name="McCartney M.A."/>
            <person name="Auch B."/>
            <person name="Kono T."/>
            <person name="Mallez S."/>
            <person name="Becker A."/>
            <person name="Gohl D.M."/>
            <person name="Silverstein K.A.T."/>
            <person name="Koren S."/>
            <person name="Bechman K.B."/>
            <person name="Herman A."/>
            <person name="Abrahante J.E."/>
            <person name="Garbe J."/>
        </authorList>
    </citation>
    <scope>NUCLEOTIDE SEQUENCE</scope>
    <source>
        <strain evidence="2">Duluth1</strain>
        <tissue evidence="2">Whole animal</tissue>
    </source>
</reference>
<dbReference type="EMBL" id="JAIWYP010000008">
    <property type="protein sequence ID" value="KAH3784925.1"/>
    <property type="molecule type" value="Genomic_DNA"/>
</dbReference>